<evidence type="ECO:0000313" key="1">
    <source>
        <dbReference type="EMBL" id="BAT75033.1"/>
    </source>
</evidence>
<evidence type="ECO:0000313" key="2">
    <source>
        <dbReference type="Proteomes" id="UP000291084"/>
    </source>
</evidence>
<dbReference type="EMBL" id="AP015034">
    <property type="protein sequence ID" value="BAT75033.1"/>
    <property type="molecule type" value="Genomic_DNA"/>
</dbReference>
<sequence length="77" mass="8890">LSQFVSYLKYMWAKLRCYNSSYYDKEVVEDDDKEVVAQACTSLADIIIDYGFATLEPYLAQLVDATSLLPREHSAWQ</sequence>
<dbReference type="Proteomes" id="UP000291084">
    <property type="component" value="Chromosome 1"/>
</dbReference>
<dbReference type="AlphaFoldDB" id="A0A0S3R383"/>
<proteinExistence type="predicted"/>
<feature type="non-terminal residue" evidence="1">
    <location>
        <position position="1"/>
    </location>
</feature>
<gene>
    <name evidence="1" type="primary">Vigan.01G282900</name>
    <name evidence="1" type="ORF">VIGAN_01282900</name>
</gene>
<reference evidence="1 2" key="1">
    <citation type="journal article" date="2015" name="Sci. Rep.">
        <title>The power of single molecule real-time sequencing technology in the de novo assembly of a eukaryotic genome.</title>
        <authorList>
            <person name="Sakai H."/>
            <person name="Naito K."/>
            <person name="Ogiso-Tanaka E."/>
            <person name="Takahashi Y."/>
            <person name="Iseki K."/>
            <person name="Muto C."/>
            <person name="Satou K."/>
            <person name="Teruya K."/>
            <person name="Shiroma A."/>
            <person name="Shimoji M."/>
            <person name="Hirano T."/>
            <person name="Itoh T."/>
            <person name="Kaga A."/>
            <person name="Tomooka N."/>
        </authorList>
    </citation>
    <scope>NUCLEOTIDE SEQUENCE [LARGE SCALE GENOMIC DNA]</scope>
    <source>
        <strain evidence="2">cv. Shumari</strain>
    </source>
</reference>
<keyword evidence="2" id="KW-1185">Reference proteome</keyword>
<protein>
    <submittedName>
        <fullName evidence="1">Uncharacterized protein</fullName>
    </submittedName>
</protein>
<organism evidence="1 2">
    <name type="scientific">Vigna angularis var. angularis</name>
    <dbReference type="NCBI Taxonomy" id="157739"/>
    <lineage>
        <taxon>Eukaryota</taxon>
        <taxon>Viridiplantae</taxon>
        <taxon>Streptophyta</taxon>
        <taxon>Embryophyta</taxon>
        <taxon>Tracheophyta</taxon>
        <taxon>Spermatophyta</taxon>
        <taxon>Magnoliopsida</taxon>
        <taxon>eudicotyledons</taxon>
        <taxon>Gunneridae</taxon>
        <taxon>Pentapetalae</taxon>
        <taxon>rosids</taxon>
        <taxon>fabids</taxon>
        <taxon>Fabales</taxon>
        <taxon>Fabaceae</taxon>
        <taxon>Papilionoideae</taxon>
        <taxon>50 kb inversion clade</taxon>
        <taxon>NPAAA clade</taxon>
        <taxon>indigoferoid/millettioid clade</taxon>
        <taxon>Phaseoleae</taxon>
        <taxon>Vigna</taxon>
    </lineage>
</organism>
<name>A0A0S3R383_PHAAN</name>
<accession>A0A0S3R383</accession>